<evidence type="ECO:0000256" key="1">
    <source>
        <dbReference type="SAM" id="MobiDB-lite"/>
    </source>
</evidence>
<dbReference type="EMBL" id="JAAWWB010000021">
    <property type="protein sequence ID" value="KAG6755971.1"/>
    <property type="molecule type" value="Genomic_DNA"/>
</dbReference>
<feature type="signal peptide" evidence="2">
    <location>
        <begin position="1"/>
        <end position="20"/>
    </location>
</feature>
<keyword evidence="4" id="KW-1185">Reference proteome</keyword>
<dbReference type="Proteomes" id="UP000886885">
    <property type="component" value="Chromosome 11A"/>
</dbReference>
<dbReference type="OrthoDB" id="1107388at2759"/>
<gene>
    <name evidence="3" type="ORF">POTOM_039385</name>
</gene>
<evidence type="ECO:0000256" key="2">
    <source>
        <dbReference type="SAM" id="SignalP"/>
    </source>
</evidence>
<comment type="caution">
    <text evidence="3">The sequence shown here is derived from an EMBL/GenBank/DDBJ whole genome shotgun (WGS) entry which is preliminary data.</text>
</comment>
<name>A0A8X7YSL8_POPTO</name>
<dbReference type="PANTHER" id="PTHR34789">
    <property type="entry name" value="EXPRESSED PROTEIN"/>
    <property type="match status" value="1"/>
</dbReference>
<feature type="compositionally biased region" description="Polar residues" evidence="1">
    <location>
        <begin position="30"/>
        <end position="42"/>
    </location>
</feature>
<feature type="chain" id="PRO_5036499147" description="Glycine-rich protein" evidence="2">
    <location>
        <begin position="21"/>
        <end position="235"/>
    </location>
</feature>
<proteinExistence type="predicted"/>
<evidence type="ECO:0000313" key="3">
    <source>
        <dbReference type="EMBL" id="KAG6755971.1"/>
    </source>
</evidence>
<protein>
    <recommendedName>
        <fullName evidence="5">Glycine-rich protein</fullName>
    </recommendedName>
</protein>
<feature type="region of interest" description="Disordered" evidence="1">
    <location>
        <begin position="21"/>
        <end position="46"/>
    </location>
</feature>
<evidence type="ECO:0000313" key="4">
    <source>
        <dbReference type="Proteomes" id="UP000886885"/>
    </source>
</evidence>
<dbReference type="PANTHER" id="PTHR34789:SF1">
    <property type="entry name" value="EXPRESSED PROTEIN"/>
    <property type="match status" value="1"/>
</dbReference>
<organism evidence="3 4">
    <name type="scientific">Populus tomentosa</name>
    <name type="common">Chinese white poplar</name>
    <dbReference type="NCBI Taxonomy" id="118781"/>
    <lineage>
        <taxon>Eukaryota</taxon>
        <taxon>Viridiplantae</taxon>
        <taxon>Streptophyta</taxon>
        <taxon>Embryophyta</taxon>
        <taxon>Tracheophyta</taxon>
        <taxon>Spermatophyta</taxon>
        <taxon>Magnoliopsida</taxon>
        <taxon>eudicotyledons</taxon>
        <taxon>Gunneridae</taxon>
        <taxon>Pentapetalae</taxon>
        <taxon>rosids</taxon>
        <taxon>fabids</taxon>
        <taxon>Malpighiales</taxon>
        <taxon>Salicaceae</taxon>
        <taxon>Saliceae</taxon>
        <taxon>Populus</taxon>
    </lineage>
</organism>
<dbReference type="AlphaFoldDB" id="A0A8X7YSL8"/>
<sequence length="235" mass="24764">MKTVTIFFLLALLLVSCSLSTETRPDPKTSTKGKPINQNNKASGNDGGVFGSGSGFGIPGFDYGWGNVGGGYGGGFGGPKGGSSEGGVIKPSVVCKEKGPCYKKKLTCPAKCFTSYSRSGKGYGGGGGGGGCTIDCMDFFTTSKISKDFGGVLSICNGVRLFNERHKFLDDFLGVVMACRVRLLHGRDMSSSLRSICHSGSEKILNRERERGGSRCWLFAEATPLVKSLLCFSVN</sequence>
<keyword evidence="2" id="KW-0732">Signal</keyword>
<dbReference type="PROSITE" id="PS51257">
    <property type="entry name" value="PROKAR_LIPOPROTEIN"/>
    <property type="match status" value="1"/>
</dbReference>
<evidence type="ECO:0008006" key="5">
    <source>
        <dbReference type="Google" id="ProtNLM"/>
    </source>
</evidence>
<accession>A0A8X7YSL8</accession>
<reference evidence="3" key="1">
    <citation type="journal article" date="2020" name="bioRxiv">
        <title>Hybrid origin of Populus tomentosa Carr. identified through genome sequencing and phylogenomic analysis.</title>
        <authorList>
            <person name="An X."/>
            <person name="Gao K."/>
            <person name="Chen Z."/>
            <person name="Li J."/>
            <person name="Yang X."/>
            <person name="Yang X."/>
            <person name="Zhou J."/>
            <person name="Guo T."/>
            <person name="Zhao T."/>
            <person name="Huang S."/>
            <person name="Miao D."/>
            <person name="Khan W.U."/>
            <person name="Rao P."/>
            <person name="Ye M."/>
            <person name="Lei B."/>
            <person name="Liao W."/>
            <person name="Wang J."/>
            <person name="Ji L."/>
            <person name="Li Y."/>
            <person name="Guo B."/>
            <person name="Mustafa N.S."/>
            <person name="Li S."/>
            <person name="Yun Q."/>
            <person name="Keller S.R."/>
            <person name="Mao J."/>
            <person name="Zhang R."/>
            <person name="Strauss S.H."/>
        </authorList>
    </citation>
    <scope>NUCLEOTIDE SEQUENCE</scope>
    <source>
        <strain evidence="3">GM15</strain>
        <tissue evidence="3">Leaf</tissue>
    </source>
</reference>